<keyword evidence="5 7" id="KW-0326">Glycosidase</keyword>
<sequence>MKKNLICFNSILFFLFTSCAGISPTVESNPYVYVSVDDNDYENMEALQLTKVMGNGINLGNTMDACGGGWIGFKKDPLEYEHCWGMPETQKVMFTAYKEAGFDCVRIPVSWLNAMDIANGDYTIDSRYINRVATIVNWALEADLFVILNDHHDYEWCALFGPEETREEAYRVFDAIWDQVGTYFKDYSYKLIFEAANEQWGAGFYHAFSIGGKDYTIDTEVSEWSSSAADFTAFQNKCYDIIEEIGQYYVDKIRAQGGKNDKRFLLMPGYDTSMTYTADRRYKMPKDSANEDIKKLLVSVHYYGPAAYSILSEDAGWANVANSWGTAQEVKEQNEDFAQMQRFTNEGYGVIVGEYAVAMLKQSDGTYVRKNDDIKWMTNVLDNCDKYNYCPLIWECNDYFKRGWKRVKISDWESQDVKCELGFVDSDVADLFKSRSYAVEKAALTNE</sequence>
<keyword evidence="3" id="KW-0136">Cellulose degradation</keyword>
<dbReference type="GO" id="GO:0005576">
    <property type="term" value="C:extracellular region"/>
    <property type="evidence" value="ECO:0007669"/>
    <property type="project" value="TreeGrafter"/>
</dbReference>
<accession>A0A1H9D5B8</accession>
<evidence type="ECO:0000256" key="6">
    <source>
        <dbReference type="ARBA" id="ARBA00023326"/>
    </source>
</evidence>
<evidence type="ECO:0000256" key="7">
    <source>
        <dbReference type="RuleBase" id="RU361153"/>
    </source>
</evidence>
<proteinExistence type="inferred from homology"/>
<protein>
    <submittedName>
        <fullName evidence="10">Endoglucanase</fullName>
    </submittedName>
</protein>
<evidence type="ECO:0000256" key="1">
    <source>
        <dbReference type="ARBA" id="ARBA00005641"/>
    </source>
</evidence>
<dbReference type="RefSeq" id="WP_074641633.1">
    <property type="nucleotide sequence ID" value="NZ_FOFU01000002.1"/>
</dbReference>
<evidence type="ECO:0000256" key="4">
    <source>
        <dbReference type="ARBA" id="ARBA00023277"/>
    </source>
</evidence>
<dbReference type="PANTHER" id="PTHR31297:SF41">
    <property type="entry name" value="ENDOGLUCANASE, PUTATIVE (AFU_ORTHOLOGUE AFUA_5G01830)-RELATED"/>
    <property type="match status" value="1"/>
</dbReference>
<keyword evidence="8" id="KW-0732">Signal</keyword>
<evidence type="ECO:0000259" key="9">
    <source>
        <dbReference type="Pfam" id="PF00150"/>
    </source>
</evidence>
<dbReference type="InterPro" id="IPR050386">
    <property type="entry name" value="Glycosyl_hydrolase_5"/>
</dbReference>
<dbReference type="GO" id="GO:0030245">
    <property type="term" value="P:cellulose catabolic process"/>
    <property type="evidence" value="ECO:0007669"/>
    <property type="project" value="UniProtKB-KW"/>
</dbReference>
<dbReference type="Proteomes" id="UP000182360">
    <property type="component" value="Unassembled WGS sequence"/>
</dbReference>
<feature type="chain" id="PRO_5010202013" evidence="8">
    <location>
        <begin position="21"/>
        <end position="447"/>
    </location>
</feature>
<dbReference type="PANTHER" id="PTHR31297">
    <property type="entry name" value="GLUCAN ENDO-1,6-BETA-GLUCOSIDASE B"/>
    <property type="match status" value="1"/>
</dbReference>
<evidence type="ECO:0000256" key="2">
    <source>
        <dbReference type="ARBA" id="ARBA00022801"/>
    </source>
</evidence>
<evidence type="ECO:0000313" key="10">
    <source>
        <dbReference type="EMBL" id="SEQ08650.1"/>
    </source>
</evidence>
<evidence type="ECO:0000256" key="3">
    <source>
        <dbReference type="ARBA" id="ARBA00023001"/>
    </source>
</evidence>
<reference evidence="10 11" key="1">
    <citation type="submission" date="2016-10" db="EMBL/GenBank/DDBJ databases">
        <authorList>
            <person name="de Groot N.N."/>
        </authorList>
    </citation>
    <scope>NUCLEOTIDE SEQUENCE [LARGE SCALE GENOMIC DNA]</scope>
    <source>
        <strain evidence="10 11">B25</strain>
    </source>
</reference>
<dbReference type="InterPro" id="IPR017853">
    <property type="entry name" value="GH"/>
</dbReference>
<name>A0A1H9D5B8_9SPIR</name>
<dbReference type="GO" id="GO:0009986">
    <property type="term" value="C:cell surface"/>
    <property type="evidence" value="ECO:0007669"/>
    <property type="project" value="TreeGrafter"/>
</dbReference>
<evidence type="ECO:0000256" key="8">
    <source>
        <dbReference type="SAM" id="SignalP"/>
    </source>
</evidence>
<dbReference type="GO" id="GO:0008422">
    <property type="term" value="F:beta-glucosidase activity"/>
    <property type="evidence" value="ECO:0007669"/>
    <property type="project" value="TreeGrafter"/>
</dbReference>
<gene>
    <name evidence="10" type="ORF">SAMN04487977_102442</name>
</gene>
<dbReference type="EMBL" id="FOFU01000002">
    <property type="protein sequence ID" value="SEQ08650.1"/>
    <property type="molecule type" value="Genomic_DNA"/>
</dbReference>
<feature type="domain" description="Glycoside hydrolase family 5" evidence="9">
    <location>
        <begin position="79"/>
        <end position="398"/>
    </location>
</feature>
<dbReference type="InterPro" id="IPR001547">
    <property type="entry name" value="Glyco_hydro_5"/>
</dbReference>
<keyword evidence="2 7" id="KW-0378">Hydrolase</keyword>
<evidence type="ECO:0000256" key="5">
    <source>
        <dbReference type="ARBA" id="ARBA00023295"/>
    </source>
</evidence>
<dbReference type="AlphaFoldDB" id="A0A1H9D5B8"/>
<evidence type="ECO:0000313" key="11">
    <source>
        <dbReference type="Proteomes" id="UP000182360"/>
    </source>
</evidence>
<organism evidence="10 11">
    <name type="scientific">Treponema bryantii</name>
    <dbReference type="NCBI Taxonomy" id="163"/>
    <lineage>
        <taxon>Bacteria</taxon>
        <taxon>Pseudomonadati</taxon>
        <taxon>Spirochaetota</taxon>
        <taxon>Spirochaetia</taxon>
        <taxon>Spirochaetales</taxon>
        <taxon>Treponemataceae</taxon>
        <taxon>Treponema</taxon>
    </lineage>
</organism>
<keyword evidence="6" id="KW-0624">Polysaccharide degradation</keyword>
<comment type="similarity">
    <text evidence="1 7">Belongs to the glycosyl hydrolase 5 (cellulase A) family.</text>
</comment>
<keyword evidence="11" id="KW-1185">Reference proteome</keyword>
<keyword evidence="4" id="KW-0119">Carbohydrate metabolism</keyword>
<dbReference type="OrthoDB" id="9800955at2"/>
<feature type="signal peptide" evidence="8">
    <location>
        <begin position="1"/>
        <end position="20"/>
    </location>
</feature>
<dbReference type="Gene3D" id="3.20.20.80">
    <property type="entry name" value="Glycosidases"/>
    <property type="match status" value="1"/>
</dbReference>
<dbReference type="PROSITE" id="PS51257">
    <property type="entry name" value="PROKAR_LIPOPROTEIN"/>
    <property type="match status" value="1"/>
</dbReference>
<dbReference type="Pfam" id="PF00150">
    <property type="entry name" value="Cellulase"/>
    <property type="match status" value="1"/>
</dbReference>
<dbReference type="SUPFAM" id="SSF51445">
    <property type="entry name" value="(Trans)glycosidases"/>
    <property type="match status" value="1"/>
</dbReference>